<feature type="transmembrane region" description="Helical" evidence="6">
    <location>
        <begin position="325"/>
        <end position="347"/>
    </location>
</feature>
<comment type="subcellular location">
    <subcellularLocation>
        <location evidence="1">Cell membrane</location>
        <topology evidence="1">Multi-pass membrane protein</topology>
    </subcellularLocation>
</comment>
<evidence type="ECO:0000313" key="7">
    <source>
        <dbReference type="EMBL" id="TXS96468.1"/>
    </source>
</evidence>
<feature type="transmembrane region" description="Helical" evidence="6">
    <location>
        <begin position="12"/>
        <end position="33"/>
    </location>
</feature>
<dbReference type="InterPro" id="IPR011701">
    <property type="entry name" value="MFS"/>
</dbReference>
<dbReference type="SUPFAM" id="SSF103473">
    <property type="entry name" value="MFS general substrate transporter"/>
    <property type="match status" value="1"/>
</dbReference>
<dbReference type="RefSeq" id="WP_148066740.1">
    <property type="nucleotide sequence ID" value="NZ_VRZA01000001.1"/>
</dbReference>
<reference evidence="7 8" key="1">
    <citation type="submission" date="2019-08" db="EMBL/GenBank/DDBJ databases">
        <title>Parahaliea maris sp. nov., isolated from the surface seawater.</title>
        <authorList>
            <person name="Liu Y."/>
        </authorList>
    </citation>
    <scope>NUCLEOTIDE SEQUENCE [LARGE SCALE GENOMIC DNA]</scope>
    <source>
        <strain evidence="7 8">HSLHS9</strain>
    </source>
</reference>
<dbReference type="PANTHER" id="PTHR43124">
    <property type="entry name" value="PURINE EFFLUX PUMP PBUE"/>
    <property type="match status" value="1"/>
</dbReference>
<dbReference type="EMBL" id="VRZA01000001">
    <property type="protein sequence ID" value="TXS96468.1"/>
    <property type="molecule type" value="Genomic_DNA"/>
</dbReference>
<dbReference type="GO" id="GO:0005886">
    <property type="term" value="C:plasma membrane"/>
    <property type="evidence" value="ECO:0007669"/>
    <property type="project" value="UniProtKB-SubCell"/>
</dbReference>
<evidence type="ECO:0000256" key="3">
    <source>
        <dbReference type="ARBA" id="ARBA00022692"/>
    </source>
</evidence>
<evidence type="ECO:0000256" key="2">
    <source>
        <dbReference type="ARBA" id="ARBA00022475"/>
    </source>
</evidence>
<protein>
    <submittedName>
        <fullName evidence="7">MFS transporter</fullName>
    </submittedName>
</protein>
<feature type="transmembrane region" description="Helical" evidence="6">
    <location>
        <begin position="103"/>
        <end position="121"/>
    </location>
</feature>
<feature type="transmembrane region" description="Helical" evidence="6">
    <location>
        <begin position="164"/>
        <end position="183"/>
    </location>
</feature>
<evidence type="ECO:0000256" key="6">
    <source>
        <dbReference type="SAM" id="Phobius"/>
    </source>
</evidence>
<keyword evidence="3 6" id="KW-0812">Transmembrane</keyword>
<feature type="transmembrane region" description="Helical" evidence="6">
    <location>
        <begin position="133"/>
        <end position="152"/>
    </location>
</feature>
<sequence length="395" mass="41163">MSSSLTQSFTPVEFSVVISMGVISGCIPALQPLLLGGLLDRGHLNVVQIGQSATSEALGMVFATTVAAILLKPNRLKPITIIALLGALVVNSLTVISSGIQVVVLRGISGLCSGVLLWVLLGLLSRSASPGRAFAVYVTAQAIASFILSSLITHWLVDVAGADGGYLIIAFANLVLMAAALVMPASYTTIESENRFSRPPIHGLWALLSITLLLASILGFWVYIIPIGKSLGYSTDSLNSVISIAIGAQVIAGLCATALSTALKPFRVFVIGALLIIGSIVLFMTISHPLVLYSSLIVFSFVWMFVPPFQLPLLIELDPSLRSAIFIGTAQLSGVAFGPIFAAQIIGVASKQMAANSSIVLAMLSIGCLYVASLLHGTATTHVAKTSDSNTPADS</sequence>
<keyword evidence="5 6" id="KW-0472">Membrane</keyword>
<gene>
    <name evidence="7" type="ORF">FV139_03015</name>
</gene>
<feature type="transmembrane region" description="Helical" evidence="6">
    <location>
        <begin position="204"/>
        <end position="225"/>
    </location>
</feature>
<feature type="transmembrane region" description="Helical" evidence="6">
    <location>
        <begin position="292"/>
        <end position="313"/>
    </location>
</feature>
<proteinExistence type="predicted"/>
<feature type="transmembrane region" description="Helical" evidence="6">
    <location>
        <begin position="353"/>
        <end position="375"/>
    </location>
</feature>
<dbReference type="Proteomes" id="UP000321039">
    <property type="component" value="Unassembled WGS sequence"/>
</dbReference>
<evidence type="ECO:0000256" key="1">
    <source>
        <dbReference type="ARBA" id="ARBA00004651"/>
    </source>
</evidence>
<evidence type="ECO:0000256" key="4">
    <source>
        <dbReference type="ARBA" id="ARBA00022989"/>
    </source>
</evidence>
<feature type="transmembrane region" description="Helical" evidence="6">
    <location>
        <begin position="266"/>
        <end position="286"/>
    </location>
</feature>
<dbReference type="Pfam" id="PF07690">
    <property type="entry name" value="MFS_1"/>
    <property type="match status" value="1"/>
</dbReference>
<dbReference type="InterPro" id="IPR050189">
    <property type="entry name" value="MFS_Efflux_Transporters"/>
</dbReference>
<feature type="transmembrane region" description="Helical" evidence="6">
    <location>
        <begin position="78"/>
        <end position="97"/>
    </location>
</feature>
<evidence type="ECO:0000256" key="5">
    <source>
        <dbReference type="ARBA" id="ARBA00023136"/>
    </source>
</evidence>
<organism evidence="7 8">
    <name type="scientific">Parahaliea maris</name>
    <dbReference type="NCBI Taxonomy" id="2716870"/>
    <lineage>
        <taxon>Bacteria</taxon>
        <taxon>Pseudomonadati</taxon>
        <taxon>Pseudomonadota</taxon>
        <taxon>Gammaproteobacteria</taxon>
        <taxon>Cellvibrionales</taxon>
        <taxon>Halieaceae</taxon>
        <taxon>Parahaliea</taxon>
    </lineage>
</organism>
<dbReference type="Gene3D" id="1.20.1250.20">
    <property type="entry name" value="MFS general substrate transporter like domains"/>
    <property type="match status" value="1"/>
</dbReference>
<dbReference type="InterPro" id="IPR036259">
    <property type="entry name" value="MFS_trans_sf"/>
</dbReference>
<evidence type="ECO:0000313" key="8">
    <source>
        <dbReference type="Proteomes" id="UP000321039"/>
    </source>
</evidence>
<dbReference type="PANTHER" id="PTHR43124:SF3">
    <property type="entry name" value="CHLORAMPHENICOL EFFLUX PUMP RV0191"/>
    <property type="match status" value="1"/>
</dbReference>
<dbReference type="AlphaFoldDB" id="A0A5C9A6Q5"/>
<keyword evidence="2" id="KW-1003">Cell membrane</keyword>
<keyword evidence="8" id="KW-1185">Reference proteome</keyword>
<dbReference type="GO" id="GO:0022857">
    <property type="term" value="F:transmembrane transporter activity"/>
    <property type="evidence" value="ECO:0007669"/>
    <property type="project" value="InterPro"/>
</dbReference>
<feature type="transmembrane region" description="Helical" evidence="6">
    <location>
        <begin position="53"/>
        <end position="71"/>
    </location>
</feature>
<name>A0A5C9A6Q5_9GAMM</name>
<keyword evidence="4 6" id="KW-1133">Transmembrane helix</keyword>
<comment type="caution">
    <text evidence="7">The sequence shown here is derived from an EMBL/GenBank/DDBJ whole genome shotgun (WGS) entry which is preliminary data.</text>
</comment>
<feature type="transmembrane region" description="Helical" evidence="6">
    <location>
        <begin position="237"/>
        <end position="259"/>
    </location>
</feature>
<accession>A0A5C9A6Q5</accession>